<dbReference type="Gene3D" id="1.10.10.460">
    <property type="entry name" value="Ribonuclease hii. Domain 2"/>
    <property type="match status" value="1"/>
</dbReference>
<dbReference type="EC" id="3.1.26.4" evidence="18"/>
<comment type="caution">
    <text evidence="21">The sequence shown here is derived from an EMBL/GenBank/DDBJ whole genome shotgun (WGS) entry which is preliminary data.</text>
</comment>
<dbReference type="PANTHER" id="PTHR10954:SF7">
    <property type="entry name" value="RIBONUCLEASE H2 SUBUNIT A"/>
    <property type="match status" value="1"/>
</dbReference>
<dbReference type="InterPro" id="IPR023395">
    <property type="entry name" value="MCP_dom_sf"/>
</dbReference>
<dbReference type="InterPro" id="IPR001352">
    <property type="entry name" value="RNase_HII/HIII"/>
</dbReference>
<comment type="catalytic activity">
    <reaction evidence="1 17 18">
        <text>Endonucleolytic cleavage to 5'-phosphomonoester.</text>
        <dbReference type="EC" id="3.1.26.4"/>
    </reaction>
</comment>
<evidence type="ECO:0000256" key="9">
    <source>
        <dbReference type="ARBA" id="ARBA00022737"/>
    </source>
</evidence>
<feature type="domain" description="HMA" evidence="19">
    <location>
        <begin position="1"/>
        <end position="64"/>
    </location>
</feature>
<dbReference type="AlphaFoldDB" id="A0A4T0WXR3"/>
<gene>
    <name evidence="21" type="ORF">CANINC_003741</name>
</gene>
<dbReference type="InterPro" id="IPR006121">
    <property type="entry name" value="HMA_dom"/>
</dbReference>
<evidence type="ECO:0000256" key="6">
    <source>
        <dbReference type="ARBA" id="ARBA00022692"/>
    </source>
</evidence>
<keyword evidence="12 17" id="KW-0378">Hydrolase</keyword>
<organism evidence="21 22">
    <name type="scientific">Pichia inconspicua</name>
    <dbReference type="NCBI Taxonomy" id="52247"/>
    <lineage>
        <taxon>Eukaryota</taxon>
        <taxon>Fungi</taxon>
        <taxon>Dikarya</taxon>
        <taxon>Ascomycota</taxon>
        <taxon>Saccharomycotina</taxon>
        <taxon>Pichiomycetes</taxon>
        <taxon>Pichiales</taxon>
        <taxon>Pichiaceae</taxon>
        <taxon>Pichia</taxon>
    </lineage>
</organism>
<keyword evidence="13" id="KW-1133">Transmembrane helix</keyword>
<evidence type="ECO:0000256" key="16">
    <source>
        <dbReference type="PROSITE-ProRule" id="PRU00282"/>
    </source>
</evidence>
<feature type="domain" description="RNase H type-2" evidence="20">
    <location>
        <begin position="550"/>
        <end position="776"/>
    </location>
</feature>
<dbReference type="CDD" id="cd00371">
    <property type="entry name" value="HMA"/>
    <property type="match status" value="1"/>
</dbReference>
<keyword evidence="14" id="KW-0496">Mitochondrion</keyword>
<feature type="repeat" description="Solcar" evidence="16">
    <location>
        <begin position="174"/>
        <end position="270"/>
    </location>
</feature>
<comment type="cofactor">
    <cofactor evidence="2">
        <name>Mg(2+)</name>
        <dbReference type="ChEBI" id="CHEBI:18420"/>
    </cofactor>
</comment>
<dbReference type="SUPFAM" id="SSF53098">
    <property type="entry name" value="Ribonuclease H-like"/>
    <property type="match status" value="1"/>
</dbReference>
<feature type="binding site" evidence="17">
    <location>
        <position position="673"/>
    </location>
    <ligand>
        <name>a divalent metal cation</name>
        <dbReference type="ChEBI" id="CHEBI:60240"/>
    </ligand>
</feature>
<accession>A0A4T0WXR3</accession>
<dbReference type="InterPro" id="IPR018108">
    <property type="entry name" value="MCP_transmembrane"/>
</dbReference>
<dbReference type="InterPro" id="IPR012337">
    <property type="entry name" value="RNaseH-like_sf"/>
</dbReference>
<evidence type="ECO:0000256" key="1">
    <source>
        <dbReference type="ARBA" id="ARBA00000077"/>
    </source>
</evidence>
<dbReference type="PROSITE" id="PS50920">
    <property type="entry name" value="SOLCAR"/>
    <property type="match status" value="2"/>
</dbReference>
<dbReference type="InterPro" id="IPR036397">
    <property type="entry name" value="RNaseH_sf"/>
</dbReference>
<keyword evidence="7 17" id="KW-0540">Nuclease</keyword>
<dbReference type="Pfam" id="PF00403">
    <property type="entry name" value="HMA"/>
    <property type="match status" value="1"/>
</dbReference>
<keyword evidence="11" id="KW-0999">Mitochondrion inner membrane</keyword>
<feature type="binding site" evidence="17">
    <location>
        <position position="557"/>
    </location>
    <ligand>
        <name>a divalent metal cation</name>
        <dbReference type="ChEBI" id="CHEBI:60240"/>
    </ligand>
</feature>
<keyword evidence="9" id="KW-0677">Repeat</keyword>
<dbReference type="CDD" id="cd07181">
    <property type="entry name" value="RNase_HII_eukaryota_like"/>
    <property type="match status" value="1"/>
</dbReference>
<dbReference type="GO" id="GO:0046872">
    <property type="term" value="F:metal ion binding"/>
    <property type="evidence" value="ECO:0007669"/>
    <property type="project" value="UniProtKB-KW"/>
</dbReference>
<evidence type="ECO:0000259" key="19">
    <source>
        <dbReference type="PROSITE" id="PS50846"/>
    </source>
</evidence>
<evidence type="ECO:0000256" key="2">
    <source>
        <dbReference type="ARBA" id="ARBA00001946"/>
    </source>
</evidence>
<dbReference type="GO" id="GO:0003723">
    <property type="term" value="F:RNA binding"/>
    <property type="evidence" value="ECO:0007669"/>
    <property type="project" value="UniProtKB-UniRule"/>
</dbReference>
<dbReference type="Gene3D" id="1.50.40.10">
    <property type="entry name" value="Mitochondrial carrier domain"/>
    <property type="match status" value="1"/>
</dbReference>
<comment type="function">
    <text evidence="18">Endonuclease that specifically degrades the RNA of RNA-DNA hybrids.</text>
</comment>
<comment type="similarity">
    <text evidence="4">Belongs to the RNase HII family. Eukaryotic subfamily.</text>
</comment>
<keyword evidence="10 17" id="KW-0255">Endonuclease</keyword>
<evidence type="ECO:0000256" key="7">
    <source>
        <dbReference type="ARBA" id="ARBA00022722"/>
    </source>
</evidence>
<dbReference type="PANTHER" id="PTHR10954">
    <property type="entry name" value="RIBONUCLEASE H2 SUBUNIT A"/>
    <property type="match status" value="1"/>
</dbReference>
<dbReference type="InterPro" id="IPR023160">
    <property type="entry name" value="RNase_HII_hlx-loop-hlx_cap_dom"/>
</dbReference>
<evidence type="ECO:0000256" key="14">
    <source>
        <dbReference type="ARBA" id="ARBA00023128"/>
    </source>
</evidence>
<evidence type="ECO:0000256" key="8">
    <source>
        <dbReference type="ARBA" id="ARBA00022723"/>
    </source>
</evidence>
<dbReference type="STRING" id="52247.A0A4T0WXR3"/>
<dbReference type="PROSITE" id="PS50846">
    <property type="entry name" value="HMA_2"/>
    <property type="match status" value="1"/>
</dbReference>
<keyword evidence="5" id="KW-0813">Transport</keyword>
<dbReference type="InterPro" id="IPR004649">
    <property type="entry name" value="RNase_H2_suA"/>
</dbReference>
<feature type="binding site" evidence="17">
    <location>
        <position position="556"/>
    </location>
    <ligand>
        <name>a divalent metal cation</name>
        <dbReference type="ChEBI" id="CHEBI:60240"/>
    </ligand>
</feature>
<dbReference type="GO" id="GO:0043137">
    <property type="term" value="P:DNA replication, removal of RNA primer"/>
    <property type="evidence" value="ECO:0007669"/>
    <property type="project" value="TreeGrafter"/>
</dbReference>
<dbReference type="Gene3D" id="3.30.420.10">
    <property type="entry name" value="Ribonuclease H-like superfamily/Ribonuclease H"/>
    <property type="match status" value="1"/>
</dbReference>
<protein>
    <recommendedName>
        <fullName evidence="18">Ribonuclease</fullName>
        <ecNumber evidence="18">3.1.26.4</ecNumber>
    </recommendedName>
</protein>
<dbReference type="InterPro" id="IPR036163">
    <property type="entry name" value="HMA_dom_sf"/>
</dbReference>
<dbReference type="GO" id="GO:0005743">
    <property type="term" value="C:mitochondrial inner membrane"/>
    <property type="evidence" value="ECO:0007669"/>
    <property type="project" value="UniProtKB-SubCell"/>
</dbReference>
<evidence type="ECO:0000256" key="3">
    <source>
        <dbReference type="ARBA" id="ARBA00004448"/>
    </source>
</evidence>
<evidence type="ECO:0000313" key="21">
    <source>
        <dbReference type="EMBL" id="TID19171.1"/>
    </source>
</evidence>
<keyword evidence="6 16" id="KW-0812">Transmembrane</keyword>
<dbReference type="OrthoDB" id="270584at2759"/>
<dbReference type="PROSITE" id="PS51975">
    <property type="entry name" value="RNASE_H_2"/>
    <property type="match status" value="1"/>
</dbReference>
<evidence type="ECO:0000256" key="11">
    <source>
        <dbReference type="ARBA" id="ARBA00022792"/>
    </source>
</evidence>
<evidence type="ECO:0000259" key="20">
    <source>
        <dbReference type="PROSITE" id="PS51975"/>
    </source>
</evidence>
<dbReference type="SUPFAM" id="SSF55008">
    <property type="entry name" value="HMA, heavy metal-associated domain"/>
    <property type="match status" value="1"/>
</dbReference>
<proteinExistence type="inferred from homology"/>
<sequence>MHYQFNVKMSYSGCSGAVSRALNKLEGVEKVDTNLETQTVDVYTDSVDYDTVLAKIQKTAMNTEDKSILSVFRVLQTDPCLSLICGGAAGALSRTAVSPMERVKVLFQVQGSGAGQSYKKGTISTILQIYKEEGYKGLFRGNGINCIRIVPYTAIQYAVYEKLKLLITHGERPLGTTEKLAAGMAAGIASVAGTYPMDLVKTRLSVLTARSLKGMNTEAAIDLSMWGNLKEIYLKEGGLRGLYRGFVPTSLGVAPYVSLNFSIFEKMKENFKYIYPKWEKSGKSVETCVILLIGALSGGMAQTMVYPFDILRRRFQVATMNEGSLGFQYNGTRRPAQPLRLPSFTTINGQNGLSVPQQQHLQPHHNQIRHEGKRHLEGTLGRNILYRSMLESIEVDDMEVLAELIDKLLKVRSENEDLKRSIWNRVSALSDKLNNENADDSEDVSIEELRKIYERKKTYNQMLKDTVDQYTEESERILDAAVYAKVEADEALISKIREESVKVEESTKEMWESWNRVAIVLDEAGNLAHGVTDSMNYGSDIPSGIKEGDSIVIGIDEAGRGPLIGPMVYSLAYCSTNFANDFLPKCEFADSKVLNDNKRRGLMKVVCDGSLKSEIGFRITALSALDISNEMLRPSGHVINLNEQAHTCTYLLIRSIVDQMKEFGVKIESVYIDTVGPPVSYRSKLRAQFTIEEIGEIYVEKKADSIYPIVSAASVIAKVTRDIVCESYGEEWGSGYPSDPNTIRWVRESMNKFWGWNEQIRYSWGTARTALEKNDGIEMDWEHELVKKHKIEESVVKDKYYIGKEWFF</sequence>
<feature type="repeat" description="Solcar" evidence="16">
    <location>
        <begin position="77"/>
        <end position="166"/>
    </location>
</feature>
<dbReference type="InterPro" id="IPR024567">
    <property type="entry name" value="RNase_HII/HIII_dom"/>
</dbReference>
<dbReference type="FunFam" id="1.10.10.460:FF:000001">
    <property type="entry name" value="Ribonuclease"/>
    <property type="match status" value="1"/>
</dbReference>
<evidence type="ECO:0000256" key="17">
    <source>
        <dbReference type="PROSITE-ProRule" id="PRU01319"/>
    </source>
</evidence>
<dbReference type="Pfam" id="PF01351">
    <property type="entry name" value="RNase_HII"/>
    <property type="match status" value="1"/>
</dbReference>
<evidence type="ECO:0000256" key="13">
    <source>
        <dbReference type="ARBA" id="ARBA00022989"/>
    </source>
</evidence>
<evidence type="ECO:0000256" key="10">
    <source>
        <dbReference type="ARBA" id="ARBA00022759"/>
    </source>
</evidence>
<comment type="cofactor">
    <cofactor evidence="17">
        <name>Mn(2+)</name>
        <dbReference type="ChEBI" id="CHEBI:29035"/>
    </cofactor>
    <cofactor evidence="17">
        <name>Mg(2+)</name>
        <dbReference type="ChEBI" id="CHEBI:18420"/>
    </cofactor>
    <text evidence="17">Manganese or magnesium. Binds 1 divalent metal ion per monomer in the absence of substrate. May bind a second metal ion after substrate binding.</text>
</comment>
<evidence type="ECO:0000256" key="5">
    <source>
        <dbReference type="ARBA" id="ARBA00022448"/>
    </source>
</evidence>
<keyword evidence="15 16" id="KW-0472">Membrane</keyword>
<keyword evidence="22" id="KW-1185">Reference proteome</keyword>
<dbReference type="GO" id="GO:0004523">
    <property type="term" value="F:RNA-DNA hybrid ribonuclease activity"/>
    <property type="evidence" value="ECO:0007669"/>
    <property type="project" value="UniProtKB-UniRule"/>
</dbReference>
<dbReference type="EMBL" id="SELW01000599">
    <property type="protein sequence ID" value="TID19171.1"/>
    <property type="molecule type" value="Genomic_DNA"/>
</dbReference>
<dbReference type="Gene3D" id="3.30.70.100">
    <property type="match status" value="1"/>
</dbReference>
<dbReference type="GO" id="GO:0032299">
    <property type="term" value="C:ribonuclease H2 complex"/>
    <property type="evidence" value="ECO:0007669"/>
    <property type="project" value="TreeGrafter"/>
</dbReference>
<reference evidence="21 22" key="1">
    <citation type="journal article" date="2019" name="Front. Genet.">
        <title>Whole-Genome Sequencing of the Opportunistic Yeast Pathogen Candida inconspicua Uncovers Its Hybrid Origin.</title>
        <authorList>
            <person name="Mixao V."/>
            <person name="Hansen A.P."/>
            <person name="Saus E."/>
            <person name="Boekhout T."/>
            <person name="Lass-Florl C."/>
            <person name="Gabaldon T."/>
        </authorList>
    </citation>
    <scope>NUCLEOTIDE SEQUENCE [LARGE SCALE GENOMIC DNA]</scope>
    <source>
        <strain evidence="21 22">CBS 180</strain>
    </source>
</reference>
<evidence type="ECO:0000256" key="4">
    <source>
        <dbReference type="ARBA" id="ARBA00007058"/>
    </source>
</evidence>
<dbReference type="GO" id="GO:0055085">
    <property type="term" value="P:transmembrane transport"/>
    <property type="evidence" value="ECO:0007669"/>
    <property type="project" value="InterPro"/>
</dbReference>
<evidence type="ECO:0000256" key="18">
    <source>
        <dbReference type="RuleBase" id="RU003515"/>
    </source>
</evidence>
<dbReference type="NCBIfam" id="TIGR00729">
    <property type="entry name" value="ribonuclease HII"/>
    <property type="match status" value="1"/>
</dbReference>
<dbReference type="PRINTS" id="PR00926">
    <property type="entry name" value="MITOCARRIER"/>
</dbReference>
<dbReference type="SUPFAM" id="SSF103506">
    <property type="entry name" value="Mitochondrial carrier"/>
    <property type="match status" value="1"/>
</dbReference>
<evidence type="ECO:0000256" key="12">
    <source>
        <dbReference type="ARBA" id="ARBA00022801"/>
    </source>
</evidence>
<evidence type="ECO:0000313" key="22">
    <source>
        <dbReference type="Proteomes" id="UP000307173"/>
    </source>
</evidence>
<name>A0A4T0WXR3_9ASCO</name>
<dbReference type="InterPro" id="IPR002067">
    <property type="entry name" value="MCP"/>
</dbReference>
<dbReference type="Proteomes" id="UP000307173">
    <property type="component" value="Unassembled WGS sequence"/>
</dbReference>
<comment type="subcellular location">
    <subcellularLocation>
        <location evidence="3">Mitochondrion inner membrane</location>
        <topology evidence="3">Multi-pass membrane protein</topology>
    </subcellularLocation>
</comment>
<keyword evidence="8 17" id="KW-0479">Metal-binding</keyword>
<dbReference type="GO" id="GO:0006298">
    <property type="term" value="P:mismatch repair"/>
    <property type="evidence" value="ECO:0007669"/>
    <property type="project" value="TreeGrafter"/>
</dbReference>
<dbReference type="Pfam" id="PF00153">
    <property type="entry name" value="Mito_carr"/>
    <property type="match status" value="3"/>
</dbReference>
<evidence type="ECO:0000256" key="15">
    <source>
        <dbReference type="ARBA" id="ARBA00023136"/>
    </source>
</evidence>